<protein>
    <submittedName>
        <fullName evidence="2">Uncharacterized protein</fullName>
    </submittedName>
</protein>
<keyword evidence="3" id="KW-1185">Reference proteome</keyword>
<sequence>MRKGVQCVEINQAKSRAWPLYNNSRMPDQGKTHQCSGGSGAHYHISIDSEGVRRRKNRQRLGRIRTFSPQPQGLRPDGPPGYQWGSMPNVGHL</sequence>
<comment type="caution">
    <text evidence="2">The sequence shown here is derived from an EMBL/GenBank/DDBJ whole genome shotgun (WGS) entry which is preliminary data.</text>
</comment>
<name>A0A8B6C2E6_MYTGA</name>
<dbReference type="AlphaFoldDB" id="A0A8B6C2E6"/>
<reference evidence="2" key="1">
    <citation type="submission" date="2018-11" db="EMBL/GenBank/DDBJ databases">
        <authorList>
            <person name="Alioto T."/>
            <person name="Alioto T."/>
        </authorList>
    </citation>
    <scope>NUCLEOTIDE SEQUENCE</scope>
</reference>
<evidence type="ECO:0000256" key="1">
    <source>
        <dbReference type="SAM" id="MobiDB-lite"/>
    </source>
</evidence>
<proteinExistence type="predicted"/>
<feature type="compositionally biased region" description="Basic residues" evidence="1">
    <location>
        <begin position="53"/>
        <end position="63"/>
    </location>
</feature>
<accession>A0A8B6C2E6</accession>
<evidence type="ECO:0000313" key="3">
    <source>
        <dbReference type="Proteomes" id="UP000596742"/>
    </source>
</evidence>
<dbReference type="EMBL" id="UYJE01000992">
    <property type="protein sequence ID" value="VDH98282.1"/>
    <property type="molecule type" value="Genomic_DNA"/>
</dbReference>
<evidence type="ECO:0000313" key="2">
    <source>
        <dbReference type="EMBL" id="VDH98282.1"/>
    </source>
</evidence>
<dbReference type="Proteomes" id="UP000596742">
    <property type="component" value="Unassembled WGS sequence"/>
</dbReference>
<organism evidence="2 3">
    <name type="scientific">Mytilus galloprovincialis</name>
    <name type="common">Mediterranean mussel</name>
    <dbReference type="NCBI Taxonomy" id="29158"/>
    <lineage>
        <taxon>Eukaryota</taxon>
        <taxon>Metazoa</taxon>
        <taxon>Spiralia</taxon>
        <taxon>Lophotrochozoa</taxon>
        <taxon>Mollusca</taxon>
        <taxon>Bivalvia</taxon>
        <taxon>Autobranchia</taxon>
        <taxon>Pteriomorphia</taxon>
        <taxon>Mytilida</taxon>
        <taxon>Mytiloidea</taxon>
        <taxon>Mytilidae</taxon>
        <taxon>Mytilinae</taxon>
        <taxon>Mytilus</taxon>
    </lineage>
</organism>
<gene>
    <name evidence="2" type="ORF">MGAL_10B079555</name>
</gene>
<feature type="region of interest" description="Disordered" evidence="1">
    <location>
        <begin position="20"/>
        <end position="93"/>
    </location>
</feature>
<feature type="compositionally biased region" description="Polar residues" evidence="1">
    <location>
        <begin position="21"/>
        <end position="36"/>
    </location>
</feature>